<reference evidence="2" key="2">
    <citation type="submission" date="2020-09" db="EMBL/GenBank/DDBJ databases">
        <authorList>
            <person name="Sun Q."/>
            <person name="Zhou Y."/>
        </authorList>
    </citation>
    <scope>NUCLEOTIDE SEQUENCE</scope>
    <source>
        <strain evidence="2">CGMCC 1.15343</strain>
    </source>
</reference>
<dbReference type="Proteomes" id="UP000651668">
    <property type="component" value="Unassembled WGS sequence"/>
</dbReference>
<accession>A0A916XGJ0</accession>
<feature type="transmembrane region" description="Helical" evidence="1">
    <location>
        <begin position="36"/>
        <end position="58"/>
    </location>
</feature>
<feature type="transmembrane region" description="Helical" evidence="1">
    <location>
        <begin position="70"/>
        <end position="95"/>
    </location>
</feature>
<dbReference type="AlphaFoldDB" id="A0A916XGJ0"/>
<keyword evidence="1" id="KW-0472">Membrane</keyword>
<evidence type="ECO:0008006" key="4">
    <source>
        <dbReference type="Google" id="ProtNLM"/>
    </source>
</evidence>
<reference evidence="2" key="1">
    <citation type="journal article" date="2014" name="Int. J. Syst. Evol. Microbiol.">
        <title>Complete genome sequence of Corynebacterium casei LMG S-19264T (=DSM 44701T), isolated from a smear-ripened cheese.</title>
        <authorList>
            <consortium name="US DOE Joint Genome Institute (JGI-PGF)"/>
            <person name="Walter F."/>
            <person name="Albersmeier A."/>
            <person name="Kalinowski J."/>
            <person name="Ruckert C."/>
        </authorList>
    </citation>
    <scope>NUCLEOTIDE SEQUENCE</scope>
    <source>
        <strain evidence="2">CGMCC 1.15343</strain>
    </source>
</reference>
<keyword evidence="1" id="KW-1133">Transmembrane helix</keyword>
<feature type="transmembrane region" description="Helical" evidence="1">
    <location>
        <begin position="132"/>
        <end position="159"/>
    </location>
</feature>
<evidence type="ECO:0000313" key="3">
    <source>
        <dbReference type="Proteomes" id="UP000651668"/>
    </source>
</evidence>
<protein>
    <recommendedName>
        <fullName evidence="4">DUF5362 domain-containing protein</fullName>
    </recommendedName>
</protein>
<evidence type="ECO:0000313" key="2">
    <source>
        <dbReference type="EMBL" id="GGC70442.1"/>
    </source>
</evidence>
<comment type="caution">
    <text evidence="2">The sequence shown here is derived from an EMBL/GenBank/DDBJ whole genome shotgun (WGS) entry which is preliminary data.</text>
</comment>
<proteinExistence type="predicted"/>
<dbReference type="EMBL" id="BMIL01000008">
    <property type="protein sequence ID" value="GGC70442.1"/>
    <property type="molecule type" value="Genomic_DNA"/>
</dbReference>
<dbReference type="RefSeq" id="WP_229663612.1">
    <property type="nucleotide sequence ID" value="NZ_BMIL01000008.1"/>
</dbReference>
<keyword evidence="1" id="KW-0812">Transmembrane</keyword>
<evidence type="ECO:0000256" key="1">
    <source>
        <dbReference type="SAM" id="Phobius"/>
    </source>
</evidence>
<organism evidence="2 3">
    <name type="scientific">Pedobacter quisquiliarum</name>
    <dbReference type="NCBI Taxonomy" id="1834438"/>
    <lineage>
        <taxon>Bacteria</taxon>
        <taxon>Pseudomonadati</taxon>
        <taxon>Bacteroidota</taxon>
        <taxon>Sphingobacteriia</taxon>
        <taxon>Sphingobacteriales</taxon>
        <taxon>Sphingobacteriaceae</taxon>
        <taxon>Pedobacter</taxon>
    </lineage>
</organism>
<name>A0A916XGJ0_9SPHI</name>
<gene>
    <name evidence="2" type="ORF">GCM10011387_24850</name>
</gene>
<sequence length="160" mass="17690">MENYNEPEMGHEEVDGPIRLVITEDIRSYIYQAAKWAKFLSIVGFIVTGLMVMIALSVQSVMQSLSEIPAYAGLVALGSGVIMFFYLLLALLYFYPSYLMYKFSSAAKLAVLYGNQESLSEAMVKMKSIFKFFGVVTVIIISMYVLMVVLFSIGAGIAAA</sequence>
<keyword evidence="3" id="KW-1185">Reference proteome</keyword>